<dbReference type="GO" id="GO:0006508">
    <property type="term" value="P:proteolysis"/>
    <property type="evidence" value="ECO:0007669"/>
    <property type="project" value="UniProtKB-KW"/>
</dbReference>
<dbReference type="InterPro" id="IPR015500">
    <property type="entry name" value="Peptidase_S8_subtilisin-rel"/>
</dbReference>
<dbReference type="PROSITE" id="PS00138">
    <property type="entry name" value="SUBTILASE_SER"/>
    <property type="match status" value="1"/>
</dbReference>
<evidence type="ECO:0000259" key="12">
    <source>
        <dbReference type="Pfam" id="PF00082"/>
    </source>
</evidence>
<dbReference type="CDD" id="cd07473">
    <property type="entry name" value="Peptidases_S8_Subtilisin_like"/>
    <property type="match status" value="1"/>
</dbReference>
<dbReference type="VEuPathDB" id="CryptoDB:Cvel_8734"/>
<proteinExistence type="inferred from homology"/>
<keyword evidence="4 8" id="KW-0720">Serine protease</keyword>
<feature type="region of interest" description="Disordered" evidence="10">
    <location>
        <begin position="592"/>
        <end position="646"/>
    </location>
</feature>
<evidence type="ECO:0000256" key="1">
    <source>
        <dbReference type="ARBA" id="ARBA00011073"/>
    </source>
</evidence>
<dbReference type="InterPro" id="IPR036852">
    <property type="entry name" value="Peptidase_S8/S53_dom_sf"/>
</dbReference>
<keyword evidence="2 8" id="KW-0645">Protease</keyword>
<feature type="signal peptide" evidence="11">
    <location>
        <begin position="1"/>
        <end position="17"/>
    </location>
</feature>
<evidence type="ECO:0000256" key="9">
    <source>
        <dbReference type="RuleBase" id="RU003355"/>
    </source>
</evidence>
<evidence type="ECO:0000313" key="13">
    <source>
        <dbReference type="EMBL" id="CEM48234.1"/>
    </source>
</evidence>
<dbReference type="PROSITE" id="PS51892">
    <property type="entry name" value="SUBTILASE"/>
    <property type="match status" value="1"/>
</dbReference>
<evidence type="ECO:0000256" key="10">
    <source>
        <dbReference type="SAM" id="MobiDB-lite"/>
    </source>
</evidence>
<dbReference type="EC" id="3.4.21.62" evidence="7"/>
<feature type="active site" description="Charge relay system" evidence="8">
    <location>
        <position position="291"/>
    </location>
</feature>
<evidence type="ECO:0000256" key="4">
    <source>
        <dbReference type="ARBA" id="ARBA00022825"/>
    </source>
</evidence>
<dbReference type="PANTHER" id="PTHR43399:SF4">
    <property type="entry name" value="CELL WALL-ASSOCIATED PROTEASE"/>
    <property type="match status" value="1"/>
</dbReference>
<dbReference type="PROSITE" id="PS00136">
    <property type="entry name" value="SUBTILASE_ASP"/>
    <property type="match status" value="1"/>
</dbReference>
<evidence type="ECO:0000256" key="3">
    <source>
        <dbReference type="ARBA" id="ARBA00022801"/>
    </source>
</evidence>
<keyword evidence="11" id="KW-0732">Signal</keyword>
<accession>A0A0G4HV05</accession>
<dbReference type="PANTHER" id="PTHR43399">
    <property type="entry name" value="SUBTILISIN-RELATED"/>
    <property type="match status" value="1"/>
</dbReference>
<dbReference type="InterPro" id="IPR000209">
    <property type="entry name" value="Peptidase_S8/S53_dom"/>
</dbReference>
<evidence type="ECO:0000256" key="11">
    <source>
        <dbReference type="SAM" id="SignalP"/>
    </source>
</evidence>
<organism evidence="13">
    <name type="scientific">Chromera velia CCMP2878</name>
    <dbReference type="NCBI Taxonomy" id="1169474"/>
    <lineage>
        <taxon>Eukaryota</taxon>
        <taxon>Sar</taxon>
        <taxon>Alveolata</taxon>
        <taxon>Colpodellida</taxon>
        <taxon>Chromeraceae</taxon>
        <taxon>Chromera</taxon>
    </lineage>
</organism>
<dbReference type="InterPro" id="IPR023827">
    <property type="entry name" value="Peptidase_S8_Asp-AS"/>
</dbReference>
<dbReference type="GO" id="GO:0004252">
    <property type="term" value="F:serine-type endopeptidase activity"/>
    <property type="evidence" value="ECO:0007669"/>
    <property type="project" value="UniProtKB-UniRule"/>
</dbReference>
<dbReference type="PRINTS" id="PR00723">
    <property type="entry name" value="SUBTILISIN"/>
</dbReference>
<dbReference type="InterPro" id="IPR051048">
    <property type="entry name" value="Peptidase_S8/S53_subtilisin"/>
</dbReference>
<reference evidence="13" key="1">
    <citation type="submission" date="2014-11" db="EMBL/GenBank/DDBJ databases">
        <authorList>
            <person name="Otto D Thomas"/>
            <person name="Naeem Raeece"/>
        </authorList>
    </citation>
    <scope>NUCLEOTIDE SEQUENCE</scope>
</reference>
<keyword evidence="5" id="KW-0865">Zymogen</keyword>
<feature type="domain" description="Peptidase S8/S53" evidence="12">
    <location>
        <begin position="222"/>
        <end position="498"/>
    </location>
</feature>
<dbReference type="EMBL" id="CDMZ01003972">
    <property type="protein sequence ID" value="CEM48234.1"/>
    <property type="molecule type" value="Genomic_DNA"/>
</dbReference>
<dbReference type="Gene3D" id="3.40.50.200">
    <property type="entry name" value="Peptidase S8/S53 domain"/>
    <property type="match status" value="1"/>
</dbReference>
<evidence type="ECO:0000256" key="2">
    <source>
        <dbReference type="ARBA" id="ARBA00022670"/>
    </source>
</evidence>
<protein>
    <recommendedName>
        <fullName evidence="7">subtilisin</fullName>
        <ecNumber evidence="7">3.4.21.62</ecNumber>
    </recommendedName>
</protein>
<feature type="active site" description="Charge relay system" evidence="8">
    <location>
        <position position="229"/>
    </location>
</feature>
<name>A0A0G4HV05_9ALVE</name>
<dbReference type="InterPro" id="IPR023828">
    <property type="entry name" value="Peptidase_S8_Ser-AS"/>
</dbReference>
<dbReference type="PROSITE" id="PS00137">
    <property type="entry name" value="SUBTILASE_HIS"/>
    <property type="match status" value="1"/>
</dbReference>
<comment type="catalytic activity">
    <reaction evidence="6">
        <text>Hydrolysis of proteins with broad specificity for peptide bonds, and a preference for a large uncharged residue in P1. Hydrolyzes peptide amides.</text>
        <dbReference type="EC" id="3.4.21.62"/>
    </reaction>
</comment>
<dbReference type="InterPro" id="IPR022398">
    <property type="entry name" value="Peptidase_S8_His-AS"/>
</dbReference>
<evidence type="ECO:0000256" key="5">
    <source>
        <dbReference type="ARBA" id="ARBA00023145"/>
    </source>
</evidence>
<sequence length="646" mass="69225">MLLLSTIVVLLASGCVASVQPSDAKASEAAKLSATNRAKSRLLISWKPESPDRRLHEEDMQHLSEIGATPVRSLRNILTGLRGQKRELATALEDPNADIVRKVNEVVHLKQVDMDVVEMTDEESKETLLAALREDNDVEFVEEDSVVSLDPLVQNRAENETTPEPEEQHSLRNYTEAFWRTMVNDPLFGEQWYLDQPSDADVDAPEAWARWSAFLDGSDAPEILVGIVDTGVDFSHPDLRDAMWRNEAELFGEPGFDDDMNGVVDDVYGVDMSVYPFRGIAAGSIGDDNSHGTHCAGIAAATHNNSEGIAGIAPPNVVRIVALKFLDFFGFGTTADAIASFDYGLSNGVKIFSNSWGMFGSLPNALRHAVDRGRQRGALFIMAAGNDGRDIEFGLRIPASLSLEFPNAITVAATKRDGEIAEWSNFAETAVDIAAPGEKILSTVPGATYVEYSGTSMATPAVAGTAALLYSYGEVLAGRLGVSPVTPEEIKKALTHGAQMTPELKGKVKAGAALNVPGAMSALRGILTDRAYAENGFNPESHRCSELEASFHDGLGADCAFYGFDSAVRCDFASLFKNFKGESAATSCCACGTKPESRERETGETGGEISIPTEVLSESAEGRTSDPAPPVPSGRKLRGGRQAGSK</sequence>
<feature type="active site" description="Charge relay system" evidence="8">
    <location>
        <position position="456"/>
    </location>
</feature>
<feature type="chain" id="PRO_5005191812" description="subtilisin" evidence="11">
    <location>
        <begin position="18"/>
        <end position="646"/>
    </location>
</feature>
<keyword evidence="3 8" id="KW-0378">Hydrolase</keyword>
<dbReference type="InterPro" id="IPR034204">
    <property type="entry name" value="PfSUB1-like_cat_dom"/>
</dbReference>
<dbReference type="PhylomeDB" id="A0A0G4HV05"/>
<evidence type="ECO:0000256" key="7">
    <source>
        <dbReference type="ARBA" id="ARBA00023619"/>
    </source>
</evidence>
<comment type="similarity">
    <text evidence="1 8 9">Belongs to the peptidase S8 family.</text>
</comment>
<evidence type="ECO:0000256" key="6">
    <source>
        <dbReference type="ARBA" id="ARBA00023529"/>
    </source>
</evidence>
<dbReference type="SUPFAM" id="SSF52743">
    <property type="entry name" value="Subtilisin-like"/>
    <property type="match status" value="1"/>
</dbReference>
<dbReference type="AlphaFoldDB" id="A0A0G4HV05"/>
<dbReference type="Pfam" id="PF00082">
    <property type="entry name" value="Peptidase_S8"/>
    <property type="match status" value="1"/>
</dbReference>
<evidence type="ECO:0000256" key="8">
    <source>
        <dbReference type="PROSITE-ProRule" id="PRU01240"/>
    </source>
</evidence>
<gene>
    <name evidence="13" type="ORF">Cvel_8734</name>
</gene>